<keyword evidence="2" id="KW-0238">DNA-binding</keyword>
<accession>M4SMA9</accession>
<proteinExistence type="predicted"/>
<feature type="domain" description="CSD" evidence="5">
    <location>
        <begin position="4"/>
        <end position="70"/>
    </location>
</feature>
<dbReference type="GeneID" id="15013135"/>
<evidence type="ECO:0000256" key="4">
    <source>
        <dbReference type="ARBA" id="ARBA00023163"/>
    </source>
</evidence>
<evidence type="ECO:0000256" key="1">
    <source>
        <dbReference type="ARBA" id="ARBA00023015"/>
    </source>
</evidence>
<dbReference type="PANTHER" id="PTHR46565:SF20">
    <property type="entry name" value="COLD SHOCK DOMAIN-CONTAINING PROTEIN 4"/>
    <property type="match status" value="1"/>
</dbReference>
<dbReference type="SUPFAM" id="SSF50249">
    <property type="entry name" value="Nucleic acid-binding proteins"/>
    <property type="match status" value="1"/>
</dbReference>
<dbReference type="GO" id="GO:0003677">
    <property type="term" value="F:DNA binding"/>
    <property type="evidence" value="ECO:0007669"/>
    <property type="project" value="UniProtKB-KW"/>
</dbReference>
<dbReference type="Proteomes" id="UP000201725">
    <property type="component" value="Segment"/>
</dbReference>
<keyword evidence="1" id="KW-0805">Transcription regulation</keyword>
<gene>
    <name evidence="6" type="ORF">VPMG_00004</name>
</gene>
<evidence type="ECO:0000259" key="5">
    <source>
        <dbReference type="PROSITE" id="PS51857"/>
    </source>
</evidence>
<evidence type="ECO:0000256" key="2">
    <source>
        <dbReference type="ARBA" id="ARBA00023125"/>
    </source>
</evidence>
<dbReference type="InterPro" id="IPR002059">
    <property type="entry name" value="CSP_DNA-bd"/>
</dbReference>
<dbReference type="InterPro" id="IPR012340">
    <property type="entry name" value="NA-bd_OB-fold"/>
</dbReference>
<dbReference type="Gene3D" id="2.40.50.140">
    <property type="entry name" value="Nucleic acid-binding proteins"/>
    <property type="match status" value="1"/>
</dbReference>
<reference evidence="6 7" key="1">
    <citation type="submission" date="2010-11" db="EMBL/GenBank/DDBJ databases">
        <title>The Genome Sequence of Vibrio phage VBP32.</title>
        <authorList>
            <consortium name="The Broad Institute Genome Sequencing Platform"/>
            <person name="Henn M.R."/>
            <person name="Wharam S."/>
            <person name="Gilg I."/>
            <person name="Martinez Martinez J."/>
            <person name="Wilson W."/>
            <person name="Levin J."/>
            <person name="Malboeuf C."/>
            <person name="Casali M."/>
            <person name="Russ C."/>
            <person name="Lennon N."/>
            <person name="Chapman S.B."/>
            <person name="Erlich R."/>
            <person name="Young S.K."/>
            <person name="Yandava C."/>
            <person name="Zeng Q."/>
            <person name="Fitzgerald M.F."/>
            <person name="Alvarado L."/>
            <person name="Anderson S."/>
            <person name="Berlin A."/>
            <person name="Chen Z."/>
            <person name="Freedman E."/>
            <person name="Gellesch M."/>
            <person name="Goldberg J."/>
            <person name="Green L."/>
            <person name="Griggs A."/>
            <person name="Gujja S."/>
            <person name="Heilman E."/>
            <person name="Heiman D."/>
            <person name="Hollinger A."/>
            <person name="Howarth C."/>
            <person name="Larson L."/>
            <person name="Mehta T."/>
            <person name="Neiman D."/>
            <person name="Pearson M."/>
            <person name="Roberts A."/>
            <person name="Ryan E."/>
            <person name="Saif S."/>
            <person name="Shea T."/>
            <person name="Shenoy N."/>
            <person name="Sisk P."/>
            <person name="Stolte C."/>
            <person name="Sykes S."/>
            <person name="White J."/>
            <person name="Haas B."/>
            <person name="Nusbaum C."/>
            <person name="Birren B."/>
        </authorList>
    </citation>
    <scope>NUCLEOTIDE SEQUENCE [LARGE SCALE GENOMIC DNA]</scope>
    <source>
        <strain evidence="6 7">VBP32</strain>
    </source>
</reference>
<sequence>MTQPQNGTVTWFSKVKGYGFAKVEGIEGDVMVHQSVIAMDGYRFLKPNQEITIVGTEQTDRGLRAVKVEV</sequence>
<organism evidence="6 7">
    <name type="scientific">Vibrio phage VBP32</name>
    <dbReference type="NCBI Taxonomy" id="754072"/>
    <lineage>
        <taxon>Viruses</taxon>
        <taxon>Duplodnaviria</taxon>
        <taxon>Heunggongvirae</taxon>
        <taxon>Uroviricota</taxon>
        <taxon>Caudoviricetes</taxon>
        <taxon>Schitoviridae</taxon>
        <taxon>Fuhrmanvirinae</taxon>
        <taxon>Stoningtonvirus</taxon>
        <taxon>Stoningtonvirus VBP47</taxon>
    </lineage>
</organism>
<dbReference type="KEGG" id="vg:15013135"/>
<evidence type="ECO:0000256" key="3">
    <source>
        <dbReference type="ARBA" id="ARBA00023159"/>
    </source>
</evidence>
<keyword evidence="4" id="KW-0804">Transcription</keyword>
<evidence type="ECO:0000313" key="6">
    <source>
        <dbReference type="EMBL" id="AGH57143.1"/>
    </source>
</evidence>
<evidence type="ECO:0000313" key="7">
    <source>
        <dbReference type="Proteomes" id="UP000201725"/>
    </source>
</evidence>
<dbReference type="EMBL" id="HQ634196">
    <property type="protein sequence ID" value="AGH57143.1"/>
    <property type="molecule type" value="Genomic_DNA"/>
</dbReference>
<dbReference type="InterPro" id="IPR012156">
    <property type="entry name" value="Cold_shock_CspA"/>
</dbReference>
<dbReference type="PROSITE" id="PS51857">
    <property type="entry name" value="CSD_2"/>
    <property type="match status" value="1"/>
</dbReference>
<dbReference type="PIRSF" id="PIRSF002599">
    <property type="entry name" value="Cold_shock_A"/>
    <property type="match status" value="1"/>
</dbReference>
<protein>
    <recommendedName>
        <fullName evidence="5">CSD domain-containing protein</fullName>
    </recommendedName>
</protein>
<dbReference type="RefSeq" id="YP_007676494.1">
    <property type="nucleotide sequence ID" value="NC_020868.1"/>
</dbReference>
<dbReference type="Pfam" id="PF00313">
    <property type="entry name" value="CSD"/>
    <property type="match status" value="1"/>
</dbReference>
<dbReference type="PANTHER" id="PTHR46565">
    <property type="entry name" value="COLD SHOCK DOMAIN PROTEIN 2"/>
    <property type="match status" value="1"/>
</dbReference>
<name>M4SMA9_9CAUD</name>
<keyword evidence="3" id="KW-0010">Activator</keyword>